<accession>A0A382SJT2</accession>
<dbReference type="AlphaFoldDB" id="A0A382SJT2"/>
<name>A0A382SJT2_9ZZZZ</name>
<proteinExistence type="predicted"/>
<protein>
    <submittedName>
        <fullName evidence="2">Uncharacterized protein</fullName>
    </submittedName>
</protein>
<dbReference type="EMBL" id="UINC01129586">
    <property type="protein sequence ID" value="SVD10073.1"/>
    <property type="molecule type" value="Genomic_DNA"/>
</dbReference>
<reference evidence="2" key="1">
    <citation type="submission" date="2018-05" db="EMBL/GenBank/DDBJ databases">
        <authorList>
            <person name="Lanie J.A."/>
            <person name="Ng W.-L."/>
            <person name="Kazmierczak K.M."/>
            <person name="Andrzejewski T.M."/>
            <person name="Davidsen T.M."/>
            <person name="Wayne K.J."/>
            <person name="Tettelin H."/>
            <person name="Glass J.I."/>
            <person name="Rusch D."/>
            <person name="Podicherti R."/>
            <person name="Tsui H.-C.T."/>
            <person name="Winkler M.E."/>
        </authorList>
    </citation>
    <scope>NUCLEOTIDE SEQUENCE</scope>
</reference>
<organism evidence="2">
    <name type="scientific">marine metagenome</name>
    <dbReference type="NCBI Taxonomy" id="408172"/>
    <lineage>
        <taxon>unclassified sequences</taxon>
        <taxon>metagenomes</taxon>
        <taxon>ecological metagenomes</taxon>
    </lineage>
</organism>
<feature type="non-terminal residue" evidence="2">
    <location>
        <position position="123"/>
    </location>
</feature>
<evidence type="ECO:0000256" key="1">
    <source>
        <dbReference type="SAM" id="MobiDB-lite"/>
    </source>
</evidence>
<feature type="region of interest" description="Disordered" evidence="1">
    <location>
        <begin position="86"/>
        <end position="123"/>
    </location>
</feature>
<evidence type="ECO:0000313" key="2">
    <source>
        <dbReference type="EMBL" id="SVD10073.1"/>
    </source>
</evidence>
<sequence>VWSGIRPTPETLPRKIERGQSPFVRRHQVSPMGRQILDNSVITTTCGCVKGSVAIGISRVEVYAELDGKSDGGKCRCFNFAPVRIAPGTPDRSTLGNPPESVDGNERSTPTESNRCHQCSSRP</sequence>
<feature type="compositionally biased region" description="Polar residues" evidence="1">
    <location>
        <begin position="107"/>
        <end position="123"/>
    </location>
</feature>
<gene>
    <name evidence="2" type="ORF">METZ01_LOCUS362927</name>
</gene>
<feature type="non-terminal residue" evidence="2">
    <location>
        <position position="1"/>
    </location>
</feature>